<evidence type="ECO:0000313" key="5">
    <source>
        <dbReference type="Proteomes" id="UP000078534"/>
    </source>
</evidence>
<keyword evidence="3" id="KW-0479">Metal-binding</keyword>
<evidence type="ECO:0008006" key="6">
    <source>
        <dbReference type="Google" id="ProtNLM"/>
    </source>
</evidence>
<feature type="binding site" evidence="3">
    <location>
        <position position="284"/>
    </location>
    <ligand>
        <name>Mg(2+)</name>
        <dbReference type="ChEBI" id="CHEBI:18420"/>
        <label>1</label>
    </ligand>
</feature>
<dbReference type="InterPro" id="IPR050792">
    <property type="entry name" value="ADP-ribosylglycohydrolase"/>
</dbReference>
<evidence type="ECO:0000256" key="2">
    <source>
        <dbReference type="ARBA" id="ARBA00022801"/>
    </source>
</evidence>
<dbReference type="Proteomes" id="UP000078534">
    <property type="component" value="Unassembled WGS sequence"/>
</dbReference>
<dbReference type="InterPro" id="IPR036705">
    <property type="entry name" value="Ribosyl_crysJ1_sf"/>
</dbReference>
<feature type="binding site" evidence="3">
    <location>
        <position position="282"/>
    </location>
    <ligand>
        <name>Mg(2+)</name>
        <dbReference type="ChEBI" id="CHEBI:18420"/>
        <label>1</label>
    </ligand>
</feature>
<dbReference type="EMBL" id="LWSG01000016">
    <property type="protein sequence ID" value="OAS85986.1"/>
    <property type="molecule type" value="Genomic_DNA"/>
</dbReference>
<name>A0A179SVY6_9BACI</name>
<sequence length="355" mass="38659">MTSNVTLRDKFLGCIAGAHIGSAMGAAVEGWSYQKIEETYGTVDRPLSYEHYNNGWKREPGTTEDGIERQKLMITAIIEKQDRVNAEDVKNMWIRDIKPISIGMVSEPFEATLLAMAKSGIPARDLGKYCDYAGLNSFARSCHPIGLINAGDVKGAKEDVLEVGQLYQTSNSRGLKWATVTAVSIAAATTPNATVDSVIGAIYDNCDQDLVVKEIDKGLKHTANCTDFRELRVAFDDIYSGKGTPYAFASANEVVTKGISIFRMVKGNLKEAMISGVNLGRDIDCITAVASGISGSLTGVSSLPEEWIKQTDYATSVNIYTNSQRTIKETADGLFDAYQARLARMQNFIKEMASV</sequence>
<keyword evidence="5" id="KW-1185">Reference proteome</keyword>
<dbReference type="STRING" id="152268.A6K24_22850"/>
<keyword evidence="2" id="KW-0378">Hydrolase</keyword>
<protein>
    <recommendedName>
        <fullName evidence="6">ADP-ribosylglycohydrolase family protein</fullName>
    </recommendedName>
</protein>
<dbReference type="SUPFAM" id="SSF101478">
    <property type="entry name" value="ADP-ribosylglycohydrolase"/>
    <property type="match status" value="1"/>
</dbReference>
<dbReference type="Pfam" id="PF03747">
    <property type="entry name" value="ADP_ribosyl_GH"/>
    <property type="match status" value="1"/>
</dbReference>
<dbReference type="InterPro" id="IPR005502">
    <property type="entry name" value="Ribosyl_crysJ1"/>
</dbReference>
<organism evidence="4 5">
    <name type="scientific">Metabacillus litoralis</name>
    <dbReference type="NCBI Taxonomy" id="152268"/>
    <lineage>
        <taxon>Bacteria</taxon>
        <taxon>Bacillati</taxon>
        <taxon>Bacillota</taxon>
        <taxon>Bacilli</taxon>
        <taxon>Bacillales</taxon>
        <taxon>Bacillaceae</taxon>
        <taxon>Metabacillus</taxon>
    </lineage>
</organism>
<evidence type="ECO:0000256" key="1">
    <source>
        <dbReference type="ARBA" id="ARBA00010702"/>
    </source>
</evidence>
<dbReference type="RefSeq" id="WP_066332875.1">
    <property type="nucleotide sequence ID" value="NZ_LWSG01000016.1"/>
</dbReference>
<reference evidence="5" key="1">
    <citation type="submission" date="2016-04" db="EMBL/GenBank/DDBJ databases">
        <authorList>
            <person name="Lyu Z."/>
            <person name="Lyu W."/>
        </authorList>
    </citation>
    <scope>NUCLEOTIDE SEQUENCE [LARGE SCALE GENOMIC DNA]</scope>
    <source>
        <strain evidence="5">C44</strain>
    </source>
</reference>
<feature type="binding site" evidence="3">
    <location>
        <position position="65"/>
    </location>
    <ligand>
        <name>Mg(2+)</name>
        <dbReference type="ChEBI" id="CHEBI:18420"/>
        <label>1</label>
    </ligand>
</feature>
<keyword evidence="3" id="KW-0460">Magnesium</keyword>
<comment type="cofactor">
    <cofactor evidence="3">
        <name>Mg(2+)</name>
        <dbReference type="ChEBI" id="CHEBI:18420"/>
    </cofactor>
    <text evidence="3">Binds 2 magnesium ions per subunit.</text>
</comment>
<evidence type="ECO:0000256" key="3">
    <source>
        <dbReference type="PIRSR" id="PIRSR605502-1"/>
    </source>
</evidence>
<dbReference type="Gene3D" id="1.10.4080.10">
    <property type="entry name" value="ADP-ribosylation/Crystallin J1"/>
    <property type="match status" value="1"/>
</dbReference>
<accession>A0A179SVY6</accession>
<gene>
    <name evidence="4" type="ORF">A6K24_22850</name>
</gene>
<dbReference type="GO" id="GO:0016787">
    <property type="term" value="F:hydrolase activity"/>
    <property type="evidence" value="ECO:0007669"/>
    <property type="project" value="UniProtKB-KW"/>
</dbReference>
<dbReference type="PANTHER" id="PTHR16222:SF24">
    <property type="entry name" value="ADP-RIBOSYLHYDROLASE ARH3"/>
    <property type="match status" value="1"/>
</dbReference>
<dbReference type="GO" id="GO:0046872">
    <property type="term" value="F:metal ion binding"/>
    <property type="evidence" value="ECO:0007669"/>
    <property type="project" value="UniProtKB-KW"/>
</dbReference>
<comment type="caution">
    <text evidence="4">The sequence shown here is derived from an EMBL/GenBank/DDBJ whole genome shotgun (WGS) entry which is preliminary data.</text>
</comment>
<dbReference type="PANTHER" id="PTHR16222">
    <property type="entry name" value="ADP-RIBOSYLGLYCOHYDROLASE"/>
    <property type="match status" value="1"/>
</dbReference>
<dbReference type="AlphaFoldDB" id="A0A179SVY6"/>
<proteinExistence type="inferred from homology"/>
<comment type="similarity">
    <text evidence="1">Belongs to the ADP-ribosylglycohydrolase family.</text>
</comment>
<evidence type="ECO:0000313" key="4">
    <source>
        <dbReference type="EMBL" id="OAS85986.1"/>
    </source>
</evidence>
<dbReference type="OrthoDB" id="9761704at2"/>